<dbReference type="PROSITE" id="PS00862">
    <property type="entry name" value="OX2_COVAL_FAD"/>
    <property type="match status" value="1"/>
</dbReference>
<dbReference type="RefSeq" id="WP_069990657.1">
    <property type="nucleotide sequence ID" value="NZ_LJGV01000021.1"/>
</dbReference>
<dbReference type="PANTHER" id="PTHR42973:SF39">
    <property type="entry name" value="FAD-BINDING PCMH-TYPE DOMAIN-CONTAINING PROTEIN"/>
    <property type="match status" value="1"/>
</dbReference>
<dbReference type="InterPro" id="IPR036318">
    <property type="entry name" value="FAD-bd_PCMH-like_sf"/>
</dbReference>
<evidence type="ECO:0000259" key="6">
    <source>
        <dbReference type="PROSITE" id="PS51387"/>
    </source>
</evidence>
<reference evidence="7 8" key="1">
    <citation type="journal article" date="2016" name="Front. Microbiol.">
        <title>Comparative Genomics Analysis of Streptomyces Species Reveals Their Adaptation to the Marine Environment and Their Diversity at the Genomic Level.</title>
        <authorList>
            <person name="Tian X."/>
            <person name="Zhang Z."/>
            <person name="Yang T."/>
            <person name="Chen M."/>
            <person name="Li J."/>
            <person name="Chen F."/>
            <person name="Yang J."/>
            <person name="Li W."/>
            <person name="Zhang B."/>
            <person name="Zhang Z."/>
            <person name="Wu J."/>
            <person name="Zhang C."/>
            <person name="Long L."/>
            <person name="Xiao J."/>
        </authorList>
    </citation>
    <scope>NUCLEOTIDE SEQUENCE [LARGE SCALE GENOMIC DNA]</scope>
    <source>
        <strain evidence="7 8">SCSIO M10379</strain>
    </source>
</reference>
<comment type="cofactor">
    <cofactor evidence="1">
        <name>FAD</name>
        <dbReference type="ChEBI" id="CHEBI:57692"/>
    </cofactor>
</comment>
<evidence type="ECO:0000256" key="1">
    <source>
        <dbReference type="ARBA" id="ARBA00001974"/>
    </source>
</evidence>
<dbReference type="PANTHER" id="PTHR42973">
    <property type="entry name" value="BINDING OXIDOREDUCTASE, PUTATIVE (AFU_ORTHOLOGUE AFUA_1G17690)-RELATED"/>
    <property type="match status" value="1"/>
</dbReference>
<comment type="similarity">
    <text evidence="2">Belongs to the oxygen-dependent FAD-linked oxidoreductase family.</text>
</comment>
<evidence type="ECO:0000313" key="7">
    <source>
        <dbReference type="EMBL" id="OEV02221.1"/>
    </source>
</evidence>
<proteinExistence type="inferred from homology"/>
<dbReference type="InterPro" id="IPR016169">
    <property type="entry name" value="FAD-bd_PCMH_sub2"/>
</dbReference>
<keyword evidence="5" id="KW-0560">Oxidoreductase</keyword>
<evidence type="ECO:0000256" key="2">
    <source>
        <dbReference type="ARBA" id="ARBA00005466"/>
    </source>
</evidence>
<dbReference type="InterPro" id="IPR016167">
    <property type="entry name" value="FAD-bd_PCMH_sub1"/>
</dbReference>
<dbReference type="PROSITE" id="PS51387">
    <property type="entry name" value="FAD_PCMH"/>
    <property type="match status" value="1"/>
</dbReference>
<protein>
    <recommendedName>
        <fullName evidence="6">FAD-binding PCMH-type domain-containing protein</fullName>
    </recommendedName>
</protein>
<dbReference type="SUPFAM" id="SSF56176">
    <property type="entry name" value="FAD-binding/transporter-associated domain-like"/>
    <property type="match status" value="1"/>
</dbReference>
<accession>A0A1E7KE68</accession>
<evidence type="ECO:0000256" key="3">
    <source>
        <dbReference type="ARBA" id="ARBA00022630"/>
    </source>
</evidence>
<dbReference type="Gene3D" id="3.40.462.20">
    <property type="match status" value="1"/>
</dbReference>
<organism evidence="7 8">
    <name type="scientific">Streptomyces qinglanensis</name>
    <dbReference type="NCBI Taxonomy" id="943816"/>
    <lineage>
        <taxon>Bacteria</taxon>
        <taxon>Bacillati</taxon>
        <taxon>Actinomycetota</taxon>
        <taxon>Actinomycetes</taxon>
        <taxon>Kitasatosporales</taxon>
        <taxon>Streptomycetaceae</taxon>
        <taxon>Streptomyces</taxon>
    </lineage>
</organism>
<keyword evidence="4" id="KW-0274">FAD</keyword>
<dbReference type="Gene3D" id="3.30.465.10">
    <property type="match status" value="1"/>
</dbReference>
<sequence>MRTRTLARLESLRDAVRGSVLLPGDAGYDQERTGFQSGDRHGPDVLVAARTPEDVRAAVDHARRRGMPLAVQATGHGLRAAVREGVLVGTRRMTGIRIDAAARTAWVEPGVRAGDLVAAAARHGLAPVNGSAPGVGVVGYTLGGGVGLLGREFGYAADLVRRLDVVTADARLRRVTAERCPDLFWGLRGGGGGLGAVTGLELGLVPVERFFGGRLVFDGGQVAEEVLRTWQEWTRSVPDTLTSAVTLLPMPDLPAVPAALRGRYLAQVHLAFTGPREEGERLVRPLREIGALLVDEVRERPYTECATVFSEPETPHAYRSSNVLLGAAGLDDGARRAVPAEAGPSAAAMCVLGVRHLGGAFSRPPEVPNAVDHRDARYLVYVLSPVPEPDRDGAVRSLHARVLAPVTGPAPARSGNFLHGPQEPATLRSVHGDETAARLERLRSAYDPQGLFRGIGRFAGPG</sequence>
<dbReference type="Proteomes" id="UP000175829">
    <property type="component" value="Unassembled WGS sequence"/>
</dbReference>
<feature type="domain" description="FAD-binding PCMH-type" evidence="6">
    <location>
        <begin position="39"/>
        <end position="207"/>
    </location>
</feature>
<comment type="caution">
    <text evidence="7">The sequence shown here is derived from an EMBL/GenBank/DDBJ whole genome shotgun (WGS) entry which is preliminary data.</text>
</comment>
<dbReference type="EMBL" id="LJGV01000021">
    <property type="protein sequence ID" value="OEV02221.1"/>
    <property type="molecule type" value="Genomic_DNA"/>
</dbReference>
<keyword evidence="3" id="KW-0285">Flavoprotein</keyword>
<dbReference type="Pfam" id="PF01565">
    <property type="entry name" value="FAD_binding_4"/>
    <property type="match status" value="1"/>
</dbReference>
<dbReference type="GO" id="GO:0071949">
    <property type="term" value="F:FAD binding"/>
    <property type="evidence" value="ECO:0007669"/>
    <property type="project" value="InterPro"/>
</dbReference>
<dbReference type="AlphaFoldDB" id="A0A1E7KE68"/>
<evidence type="ECO:0000256" key="5">
    <source>
        <dbReference type="ARBA" id="ARBA00023002"/>
    </source>
</evidence>
<gene>
    <name evidence="7" type="ORF">AN217_02950</name>
</gene>
<dbReference type="PATRIC" id="fig|943816.4.peg.5686"/>
<dbReference type="GO" id="GO:0016491">
    <property type="term" value="F:oxidoreductase activity"/>
    <property type="evidence" value="ECO:0007669"/>
    <property type="project" value="UniProtKB-KW"/>
</dbReference>
<dbReference type="InterPro" id="IPR006094">
    <property type="entry name" value="Oxid_FAD_bind_N"/>
</dbReference>
<dbReference type="InterPro" id="IPR050416">
    <property type="entry name" value="FAD-linked_Oxidoreductase"/>
</dbReference>
<dbReference type="InterPro" id="IPR016166">
    <property type="entry name" value="FAD-bd_PCMH"/>
</dbReference>
<evidence type="ECO:0000256" key="4">
    <source>
        <dbReference type="ARBA" id="ARBA00022827"/>
    </source>
</evidence>
<name>A0A1E7KE68_9ACTN</name>
<dbReference type="Gene3D" id="3.30.43.10">
    <property type="entry name" value="Uridine Diphospho-n-acetylenolpyruvylglucosamine Reductase, domain 2"/>
    <property type="match status" value="1"/>
</dbReference>
<dbReference type="InterPro" id="IPR006093">
    <property type="entry name" value="Oxy_OxRdtase_FAD_BS"/>
</dbReference>
<evidence type="ECO:0000313" key="8">
    <source>
        <dbReference type="Proteomes" id="UP000175829"/>
    </source>
</evidence>